<proteinExistence type="predicted"/>
<dbReference type="EMBL" id="ML732159">
    <property type="protein sequence ID" value="KAB8078329.1"/>
    <property type="molecule type" value="Genomic_DNA"/>
</dbReference>
<gene>
    <name evidence="1" type="ORF">BDV29DRAFT_152858</name>
</gene>
<protein>
    <submittedName>
        <fullName evidence="1">Uncharacterized protein</fullName>
    </submittedName>
</protein>
<organism evidence="1 2">
    <name type="scientific">Aspergillus leporis</name>
    <dbReference type="NCBI Taxonomy" id="41062"/>
    <lineage>
        <taxon>Eukaryota</taxon>
        <taxon>Fungi</taxon>
        <taxon>Dikarya</taxon>
        <taxon>Ascomycota</taxon>
        <taxon>Pezizomycotina</taxon>
        <taxon>Eurotiomycetes</taxon>
        <taxon>Eurotiomycetidae</taxon>
        <taxon>Eurotiales</taxon>
        <taxon>Aspergillaceae</taxon>
        <taxon>Aspergillus</taxon>
        <taxon>Aspergillus subgen. Circumdati</taxon>
    </lineage>
</organism>
<evidence type="ECO:0000313" key="1">
    <source>
        <dbReference type="EMBL" id="KAB8078329.1"/>
    </source>
</evidence>
<evidence type="ECO:0000313" key="2">
    <source>
        <dbReference type="Proteomes" id="UP000326565"/>
    </source>
</evidence>
<keyword evidence="2" id="KW-1185">Reference proteome</keyword>
<sequence>MAKCYIEIGDRDGRFNMGIWSTNKNLTGQQLTPARGKANSPKSGHYTVAIPRPRQMILSMNVRDKDVQVFAEENTYVQEKLSESNCRLGNIFVVDMTVTRRHLAT</sequence>
<accession>A0A5N5XC85</accession>
<dbReference type="Proteomes" id="UP000326565">
    <property type="component" value="Unassembled WGS sequence"/>
</dbReference>
<dbReference type="AlphaFoldDB" id="A0A5N5XC85"/>
<name>A0A5N5XC85_9EURO</name>
<reference evidence="1 2" key="1">
    <citation type="submission" date="2019-04" db="EMBL/GenBank/DDBJ databases">
        <title>Friends and foes A comparative genomics study of 23 Aspergillus species from section Flavi.</title>
        <authorList>
            <consortium name="DOE Joint Genome Institute"/>
            <person name="Kjaerbolling I."/>
            <person name="Vesth T."/>
            <person name="Frisvad J.C."/>
            <person name="Nybo J.L."/>
            <person name="Theobald S."/>
            <person name="Kildgaard S."/>
            <person name="Isbrandt T."/>
            <person name="Kuo A."/>
            <person name="Sato A."/>
            <person name="Lyhne E.K."/>
            <person name="Kogle M.E."/>
            <person name="Wiebenga A."/>
            <person name="Kun R.S."/>
            <person name="Lubbers R.J."/>
            <person name="Makela M.R."/>
            <person name="Barry K."/>
            <person name="Chovatia M."/>
            <person name="Clum A."/>
            <person name="Daum C."/>
            <person name="Haridas S."/>
            <person name="He G."/>
            <person name="LaButti K."/>
            <person name="Lipzen A."/>
            <person name="Mondo S."/>
            <person name="Riley R."/>
            <person name="Salamov A."/>
            <person name="Simmons B.A."/>
            <person name="Magnuson J.K."/>
            <person name="Henrissat B."/>
            <person name="Mortensen U.H."/>
            <person name="Larsen T.O."/>
            <person name="Devries R.P."/>
            <person name="Grigoriev I.V."/>
            <person name="Machida M."/>
            <person name="Baker S.E."/>
            <person name="Andersen M.R."/>
        </authorList>
    </citation>
    <scope>NUCLEOTIDE SEQUENCE [LARGE SCALE GENOMIC DNA]</scope>
    <source>
        <strain evidence="1 2">CBS 151.66</strain>
    </source>
</reference>